<proteinExistence type="predicted"/>
<keyword evidence="1" id="KW-1133">Transmembrane helix</keyword>
<sequence length="346" mass="38193">MATGCCYGHFSLQTGAKIAAAINALIVPVMLLAVNIPSLHFPSYFKLQSNSEYVFHLFSSIIALFACEWSQPGLLIPILGSMVSIMTTSSTVSIALIGRLVFPRNRPHTEVGSTVADIVLFSVVFAFSVWFFVVIINYYESLIVREELQSTGSNVVFIGRIPITVNNSNLVIASLHIIKDTAAAQIVSIATCSYSIQSTSVILFPPFDEKVITPTAFINILEIVSSLLVFCACFNCKAILIMPILSLNAIKLGYVVLTIILCVVGIFNTHTLVPDWYRSLVDKRNVTSSIDESSLGVNQAVITNYVYYFFFQSMATLVFMLGYVAIFHNCYKHLEELESEALEQSE</sequence>
<dbReference type="PANTHER" id="PTHR34851">
    <property type="entry name" value="PROTEIN CBG05235-RELATED"/>
    <property type="match status" value="1"/>
</dbReference>
<dbReference type="Proteomes" id="UP001328107">
    <property type="component" value="Unassembled WGS sequence"/>
</dbReference>
<feature type="non-terminal residue" evidence="2">
    <location>
        <position position="346"/>
    </location>
</feature>
<organism evidence="2 3">
    <name type="scientific">Pristionchus mayeri</name>
    <dbReference type="NCBI Taxonomy" id="1317129"/>
    <lineage>
        <taxon>Eukaryota</taxon>
        <taxon>Metazoa</taxon>
        <taxon>Ecdysozoa</taxon>
        <taxon>Nematoda</taxon>
        <taxon>Chromadorea</taxon>
        <taxon>Rhabditida</taxon>
        <taxon>Rhabditina</taxon>
        <taxon>Diplogasteromorpha</taxon>
        <taxon>Diplogasteroidea</taxon>
        <taxon>Neodiplogasteridae</taxon>
        <taxon>Pristionchus</taxon>
    </lineage>
</organism>
<feature type="transmembrane region" description="Helical" evidence="1">
    <location>
        <begin position="114"/>
        <end position="139"/>
    </location>
</feature>
<evidence type="ECO:0000313" key="3">
    <source>
        <dbReference type="Proteomes" id="UP001328107"/>
    </source>
</evidence>
<name>A0AAN4Z6Y1_9BILA</name>
<feature type="transmembrane region" description="Helical" evidence="1">
    <location>
        <begin position="305"/>
        <end position="326"/>
    </location>
</feature>
<feature type="transmembrane region" description="Helical" evidence="1">
    <location>
        <begin position="78"/>
        <end position="102"/>
    </location>
</feature>
<dbReference type="AlphaFoldDB" id="A0AAN4Z6Y1"/>
<accession>A0AAN4Z6Y1</accession>
<evidence type="ECO:0000313" key="2">
    <source>
        <dbReference type="EMBL" id="GMR35647.1"/>
    </source>
</evidence>
<dbReference type="PANTHER" id="PTHR34851:SF5">
    <property type="entry name" value="MARVEL DOMAIN-CONTAINING PROTEIN"/>
    <property type="match status" value="1"/>
</dbReference>
<keyword evidence="1" id="KW-0812">Transmembrane</keyword>
<dbReference type="EMBL" id="BTRK01000002">
    <property type="protein sequence ID" value="GMR35647.1"/>
    <property type="molecule type" value="Genomic_DNA"/>
</dbReference>
<feature type="transmembrane region" description="Helical" evidence="1">
    <location>
        <begin position="18"/>
        <end position="41"/>
    </location>
</feature>
<keyword evidence="3" id="KW-1185">Reference proteome</keyword>
<feature type="transmembrane region" description="Helical" evidence="1">
    <location>
        <begin position="216"/>
        <end position="240"/>
    </location>
</feature>
<feature type="transmembrane region" description="Helical" evidence="1">
    <location>
        <begin position="252"/>
        <end position="273"/>
    </location>
</feature>
<comment type="caution">
    <text evidence="2">The sequence shown here is derived from an EMBL/GenBank/DDBJ whole genome shotgun (WGS) entry which is preliminary data.</text>
</comment>
<protein>
    <submittedName>
        <fullName evidence="2">Uncharacterized protein</fullName>
    </submittedName>
</protein>
<keyword evidence="1" id="KW-0472">Membrane</keyword>
<reference evidence="3" key="1">
    <citation type="submission" date="2022-10" db="EMBL/GenBank/DDBJ databases">
        <title>Genome assembly of Pristionchus species.</title>
        <authorList>
            <person name="Yoshida K."/>
            <person name="Sommer R.J."/>
        </authorList>
    </citation>
    <scope>NUCLEOTIDE SEQUENCE [LARGE SCALE GENOMIC DNA]</scope>
    <source>
        <strain evidence="3">RS5460</strain>
    </source>
</reference>
<evidence type="ECO:0000256" key="1">
    <source>
        <dbReference type="SAM" id="Phobius"/>
    </source>
</evidence>
<gene>
    <name evidence="2" type="ORF">PMAYCL1PPCAC_05842</name>
</gene>